<dbReference type="Pfam" id="PF18950">
    <property type="entry name" value="DUF5694"/>
    <property type="match status" value="1"/>
</dbReference>
<evidence type="ECO:0000313" key="3">
    <source>
        <dbReference type="Proteomes" id="UP001597374"/>
    </source>
</evidence>
<organism evidence="2 3">
    <name type="scientific">Pontibacter ruber</name>
    <dbReference type="NCBI Taxonomy" id="1343895"/>
    <lineage>
        <taxon>Bacteria</taxon>
        <taxon>Pseudomonadati</taxon>
        <taxon>Bacteroidota</taxon>
        <taxon>Cytophagia</taxon>
        <taxon>Cytophagales</taxon>
        <taxon>Hymenobacteraceae</taxon>
        <taxon>Pontibacter</taxon>
    </lineage>
</organism>
<gene>
    <name evidence="2" type="ORF">ACFSKP_15060</name>
</gene>
<feature type="chain" id="PRO_5046361970" evidence="1">
    <location>
        <begin position="22"/>
        <end position="288"/>
    </location>
</feature>
<accession>A0ABW5D2U3</accession>
<proteinExistence type="predicted"/>
<dbReference type="Proteomes" id="UP001597374">
    <property type="component" value="Unassembled WGS sequence"/>
</dbReference>
<reference evidence="3" key="1">
    <citation type="journal article" date="2019" name="Int. J. Syst. Evol. Microbiol.">
        <title>The Global Catalogue of Microorganisms (GCM) 10K type strain sequencing project: providing services to taxonomists for standard genome sequencing and annotation.</title>
        <authorList>
            <consortium name="The Broad Institute Genomics Platform"/>
            <consortium name="The Broad Institute Genome Sequencing Center for Infectious Disease"/>
            <person name="Wu L."/>
            <person name="Ma J."/>
        </authorList>
    </citation>
    <scope>NUCLEOTIDE SEQUENCE [LARGE SCALE GENOMIC DNA]</scope>
    <source>
        <strain evidence="3">CGMCC 4.1782</strain>
    </source>
</reference>
<protein>
    <submittedName>
        <fullName evidence="2">DUF5694 domain-containing protein</fullName>
    </submittedName>
</protein>
<comment type="caution">
    <text evidence="2">The sequence shown here is derived from an EMBL/GenBank/DDBJ whole genome shotgun (WGS) entry which is preliminary data.</text>
</comment>
<sequence>MKKLFLAAALVTGSFFSPVQAQVAKSGHKDDRAKVMLLGTFHFSYRNKDIVVTEKKDQLDVMSPEAQKDLEKINQRLAKFKPTKIAVEVMPEKQAELDSLYQAYLDGRYQLAVDEVYLIGFELAKQLGHQRLYCINTMGDLDTYQKPGTTQFELREDKKERMEKFWTYMRAKTLERAEIDKELNSHDGSLYKVIQKYNHPETIRRKHANYFREAFQYEEKPYDYTGVDWYSATWFNRNLRIFRNIQRITESPDDRILVIYGAAHVALLQEAVESSPTHQLVPAHKILK</sequence>
<feature type="signal peptide" evidence="1">
    <location>
        <begin position="1"/>
        <end position="21"/>
    </location>
</feature>
<keyword evidence="3" id="KW-1185">Reference proteome</keyword>
<keyword evidence="1" id="KW-0732">Signal</keyword>
<dbReference type="RefSeq" id="WP_250430574.1">
    <property type="nucleotide sequence ID" value="NZ_JALPRR010000003.1"/>
</dbReference>
<evidence type="ECO:0000256" key="1">
    <source>
        <dbReference type="SAM" id="SignalP"/>
    </source>
</evidence>
<evidence type="ECO:0000313" key="2">
    <source>
        <dbReference type="EMBL" id="MFD2247585.1"/>
    </source>
</evidence>
<dbReference type="EMBL" id="JBHUIM010000002">
    <property type="protein sequence ID" value="MFD2247585.1"/>
    <property type="molecule type" value="Genomic_DNA"/>
</dbReference>
<dbReference type="InterPro" id="IPR043749">
    <property type="entry name" value="DUF5694"/>
</dbReference>
<name>A0ABW5D2U3_9BACT</name>